<dbReference type="Proteomes" id="UP000231501">
    <property type="component" value="Unassembled WGS sequence"/>
</dbReference>
<feature type="region of interest" description="Disordered" evidence="2">
    <location>
        <begin position="1"/>
        <end position="24"/>
    </location>
</feature>
<dbReference type="PROSITE" id="PS50110">
    <property type="entry name" value="RESPONSE_REGULATORY"/>
    <property type="match status" value="1"/>
</dbReference>
<evidence type="ECO:0000313" key="4">
    <source>
        <dbReference type="EMBL" id="PIM53164.1"/>
    </source>
</evidence>
<dbReference type="InterPro" id="IPR011006">
    <property type="entry name" value="CheY-like_superfamily"/>
</dbReference>
<dbReference type="Pfam" id="PF00072">
    <property type="entry name" value="Response_reg"/>
    <property type="match status" value="1"/>
</dbReference>
<sequence length="152" mass="15703">MVERMSSPPPSPPGSPLPPAELPPAGADARTRVLVVQALSVQPLAAVLEESGYELLRAADAIAAIDGLAARPSLVVMDMTLPDLPGDAPLALLRRLAAGPAPVLTLSRPQDPPRIAALLAAGAAECLIHPLRSIKDPGPSRQKPHRAAPVRT</sequence>
<feature type="compositionally biased region" description="Pro residues" evidence="2">
    <location>
        <begin position="7"/>
        <end position="22"/>
    </location>
</feature>
<name>A0A2G9CC11_9BURK</name>
<comment type="caution">
    <text evidence="4">The sequence shown here is derived from an EMBL/GenBank/DDBJ whole genome shotgun (WGS) entry which is preliminary data.</text>
</comment>
<organism evidence="4 5">
    <name type="scientific">Roseateles chitinivorans</name>
    <dbReference type="NCBI Taxonomy" id="2917965"/>
    <lineage>
        <taxon>Bacteria</taxon>
        <taxon>Pseudomonadati</taxon>
        <taxon>Pseudomonadota</taxon>
        <taxon>Betaproteobacteria</taxon>
        <taxon>Burkholderiales</taxon>
        <taxon>Sphaerotilaceae</taxon>
        <taxon>Roseateles</taxon>
    </lineage>
</organism>
<evidence type="ECO:0000256" key="2">
    <source>
        <dbReference type="SAM" id="MobiDB-lite"/>
    </source>
</evidence>
<feature type="region of interest" description="Disordered" evidence="2">
    <location>
        <begin position="132"/>
        <end position="152"/>
    </location>
</feature>
<dbReference type="Gene3D" id="3.40.50.2300">
    <property type="match status" value="1"/>
</dbReference>
<dbReference type="SUPFAM" id="SSF52172">
    <property type="entry name" value="CheY-like"/>
    <property type="match status" value="1"/>
</dbReference>
<feature type="domain" description="Response regulatory" evidence="3">
    <location>
        <begin position="30"/>
        <end position="144"/>
    </location>
</feature>
<proteinExistence type="predicted"/>
<accession>A0A2G9CC11</accession>
<evidence type="ECO:0000313" key="5">
    <source>
        <dbReference type="Proteomes" id="UP000231501"/>
    </source>
</evidence>
<dbReference type="AlphaFoldDB" id="A0A2G9CC11"/>
<evidence type="ECO:0000259" key="3">
    <source>
        <dbReference type="PROSITE" id="PS50110"/>
    </source>
</evidence>
<dbReference type="InterPro" id="IPR001789">
    <property type="entry name" value="Sig_transdc_resp-reg_receiver"/>
</dbReference>
<keyword evidence="1" id="KW-0597">Phosphoprotein</keyword>
<reference evidence="4 5" key="1">
    <citation type="submission" date="2017-11" db="EMBL/GenBank/DDBJ databases">
        <title>Draft genome sequence of Mitsuaria sp. HWN-4.</title>
        <authorList>
            <person name="Gundlapally S.R."/>
        </authorList>
    </citation>
    <scope>NUCLEOTIDE SEQUENCE [LARGE SCALE GENOMIC DNA]</scope>
    <source>
        <strain evidence="4 5">HWN-4</strain>
    </source>
</reference>
<keyword evidence="5" id="KW-1185">Reference proteome</keyword>
<dbReference type="GO" id="GO:0000160">
    <property type="term" value="P:phosphorelay signal transduction system"/>
    <property type="evidence" value="ECO:0007669"/>
    <property type="project" value="InterPro"/>
</dbReference>
<gene>
    <name evidence="4" type="ORF">CS062_11245</name>
</gene>
<feature type="modified residue" description="4-aspartylphosphate" evidence="1">
    <location>
        <position position="78"/>
    </location>
</feature>
<feature type="compositionally biased region" description="Basic residues" evidence="2">
    <location>
        <begin position="142"/>
        <end position="152"/>
    </location>
</feature>
<protein>
    <recommendedName>
        <fullName evidence="3">Response regulatory domain-containing protein</fullName>
    </recommendedName>
</protein>
<dbReference type="EMBL" id="PEOG01000025">
    <property type="protein sequence ID" value="PIM53164.1"/>
    <property type="molecule type" value="Genomic_DNA"/>
</dbReference>
<evidence type="ECO:0000256" key="1">
    <source>
        <dbReference type="PROSITE-ProRule" id="PRU00169"/>
    </source>
</evidence>